<dbReference type="GO" id="GO:0006508">
    <property type="term" value="P:proteolysis"/>
    <property type="evidence" value="ECO:0007669"/>
    <property type="project" value="UniProtKB-KW"/>
</dbReference>
<feature type="domain" description="Aminopeptidase N-like N-terminal" evidence="14">
    <location>
        <begin position="53"/>
        <end position="227"/>
    </location>
</feature>
<dbReference type="AlphaFoldDB" id="A0A397PCY3"/>
<reference evidence="15 16" key="1">
    <citation type="submission" date="2018-08" db="EMBL/GenBank/DDBJ databases">
        <title>Genomic Encyclopedia of Type Strains, Phase IV (KMG-IV): sequencing the most valuable type-strain genomes for metagenomic binning, comparative biology and taxonomic classification.</title>
        <authorList>
            <person name="Goeker M."/>
        </authorList>
    </citation>
    <scope>NUCLEOTIDE SEQUENCE [LARGE SCALE GENOMIC DNA]</scope>
    <source>
        <strain evidence="15 16">DSM 25527</strain>
    </source>
</reference>
<dbReference type="Pfam" id="PF01433">
    <property type="entry name" value="Peptidase_M1"/>
    <property type="match status" value="1"/>
</dbReference>
<dbReference type="GO" id="GO:0042277">
    <property type="term" value="F:peptide binding"/>
    <property type="evidence" value="ECO:0007669"/>
    <property type="project" value="TreeGrafter"/>
</dbReference>
<evidence type="ECO:0000256" key="6">
    <source>
        <dbReference type="ARBA" id="ARBA00022438"/>
    </source>
</evidence>
<proteinExistence type="inferred from homology"/>
<dbReference type="SUPFAM" id="SSF55486">
    <property type="entry name" value="Metalloproteases ('zincins'), catalytic domain"/>
    <property type="match status" value="1"/>
</dbReference>
<keyword evidence="12" id="KW-0732">Signal</keyword>
<evidence type="ECO:0000256" key="12">
    <source>
        <dbReference type="SAM" id="SignalP"/>
    </source>
</evidence>
<feature type="signal peptide" evidence="12">
    <location>
        <begin position="1"/>
        <end position="21"/>
    </location>
</feature>
<keyword evidence="16" id="KW-1185">Reference proteome</keyword>
<dbReference type="Proteomes" id="UP000266568">
    <property type="component" value="Unassembled WGS sequence"/>
</dbReference>
<dbReference type="GO" id="GO:0005737">
    <property type="term" value="C:cytoplasm"/>
    <property type="evidence" value="ECO:0007669"/>
    <property type="project" value="TreeGrafter"/>
</dbReference>
<comment type="catalytic activity">
    <reaction evidence="1">
        <text>Release of an N-terminal amino acid, Xaa-|-Yaa- from a peptide, amide or arylamide. Xaa is preferably Ala, but may be most amino acids including Pro (slow action). When a terminal hydrophobic residue is followed by a prolyl residue, the two may be released as an intact Xaa-Pro dipeptide.</text>
        <dbReference type="EC" id="3.4.11.2"/>
    </reaction>
</comment>
<dbReference type="GO" id="GO:0016020">
    <property type="term" value="C:membrane"/>
    <property type="evidence" value="ECO:0007669"/>
    <property type="project" value="TreeGrafter"/>
</dbReference>
<dbReference type="InterPro" id="IPR045357">
    <property type="entry name" value="Aminopeptidase_N-like_N"/>
</dbReference>
<comment type="caution">
    <text evidence="15">The sequence shown here is derived from an EMBL/GenBank/DDBJ whole genome shotgun (WGS) entry which is preliminary data.</text>
</comment>
<keyword evidence="7" id="KW-0645">Protease</keyword>
<evidence type="ECO:0000313" key="16">
    <source>
        <dbReference type="Proteomes" id="UP000266568"/>
    </source>
</evidence>
<comment type="cofactor">
    <cofactor evidence="2">
        <name>Zn(2+)</name>
        <dbReference type="ChEBI" id="CHEBI:29105"/>
    </cofactor>
</comment>
<evidence type="ECO:0000256" key="3">
    <source>
        <dbReference type="ARBA" id="ARBA00010136"/>
    </source>
</evidence>
<dbReference type="InterPro" id="IPR001930">
    <property type="entry name" value="Peptidase_M1"/>
</dbReference>
<evidence type="ECO:0000256" key="7">
    <source>
        <dbReference type="ARBA" id="ARBA00022670"/>
    </source>
</evidence>
<evidence type="ECO:0000256" key="2">
    <source>
        <dbReference type="ARBA" id="ARBA00001947"/>
    </source>
</evidence>
<dbReference type="CDD" id="cd09603">
    <property type="entry name" value="M1_APN_like"/>
    <property type="match status" value="1"/>
</dbReference>
<dbReference type="GO" id="GO:0043171">
    <property type="term" value="P:peptide catabolic process"/>
    <property type="evidence" value="ECO:0007669"/>
    <property type="project" value="TreeGrafter"/>
</dbReference>
<keyword evidence="6" id="KW-0031">Aminopeptidase</keyword>
<evidence type="ECO:0000256" key="4">
    <source>
        <dbReference type="ARBA" id="ARBA00012564"/>
    </source>
</evidence>
<evidence type="ECO:0000256" key="5">
    <source>
        <dbReference type="ARBA" id="ARBA00015611"/>
    </source>
</evidence>
<dbReference type="InterPro" id="IPR042097">
    <property type="entry name" value="Aminopeptidase_N-like_N_sf"/>
</dbReference>
<dbReference type="Pfam" id="PF17900">
    <property type="entry name" value="Peptidase_M1_N"/>
    <property type="match status" value="1"/>
</dbReference>
<dbReference type="InterPro" id="IPR027268">
    <property type="entry name" value="Peptidase_M4/M1_CTD_sf"/>
</dbReference>
<dbReference type="InterPro" id="IPR014782">
    <property type="entry name" value="Peptidase_M1_dom"/>
</dbReference>
<feature type="domain" description="Peptidase M1 membrane alanine aminopeptidase" evidence="13">
    <location>
        <begin position="325"/>
        <end position="479"/>
    </location>
</feature>
<dbReference type="OrthoDB" id="100605at2"/>
<evidence type="ECO:0000313" key="15">
    <source>
        <dbReference type="EMBL" id="RIA46902.1"/>
    </source>
</evidence>
<dbReference type="PRINTS" id="PR00756">
    <property type="entry name" value="ALADIPTASE"/>
</dbReference>
<keyword evidence="8" id="KW-0479">Metal-binding</keyword>
<accession>A0A397PCY3</accession>
<dbReference type="GO" id="GO:0016285">
    <property type="term" value="F:alanyl aminopeptidase activity"/>
    <property type="evidence" value="ECO:0007669"/>
    <property type="project" value="UniProtKB-EC"/>
</dbReference>
<evidence type="ECO:0000256" key="1">
    <source>
        <dbReference type="ARBA" id="ARBA00000098"/>
    </source>
</evidence>
<protein>
    <recommendedName>
        <fullName evidence="5">Aminopeptidase N</fullName>
        <ecNumber evidence="4">3.4.11.2</ecNumber>
    </recommendedName>
</protein>
<dbReference type="GO" id="GO:0005615">
    <property type="term" value="C:extracellular space"/>
    <property type="evidence" value="ECO:0007669"/>
    <property type="project" value="TreeGrafter"/>
</dbReference>
<gene>
    <name evidence="15" type="ORF">DFR49_1464</name>
</gene>
<evidence type="ECO:0000259" key="13">
    <source>
        <dbReference type="Pfam" id="PF01433"/>
    </source>
</evidence>
<dbReference type="SUPFAM" id="SSF63737">
    <property type="entry name" value="Leukotriene A4 hydrolase N-terminal domain"/>
    <property type="match status" value="1"/>
</dbReference>
<organism evidence="15 16">
    <name type="scientific">Hephaestia caeni</name>
    <dbReference type="NCBI Taxonomy" id="645617"/>
    <lineage>
        <taxon>Bacteria</taxon>
        <taxon>Pseudomonadati</taxon>
        <taxon>Pseudomonadota</taxon>
        <taxon>Alphaproteobacteria</taxon>
        <taxon>Sphingomonadales</taxon>
        <taxon>Sphingomonadaceae</taxon>
        <taxon>Hephaestia</taxon>
    </lineage>
</organism>
<evidence type="ECO:0000256" key="8">
    <source>
        <dbReference type="ARBA" id="ARBA00022723"/>
    </source>
</evidence>
<dbReference type="Gene3D" id="2.60.40.1730">
    <property type="entry name" value="tricorn interacting facor f3 domain"/>
    <property type="match status" value="1"/>
</dbReference>
<keyword evidence="9" id="KW-0378">Hydrolase</keyword>
<evidence type="ECO:0000259" key="14">
    <source>
        <dbReference type="Pfam" id="PF17900"/>
    </source>
</evidence>
<feature type="chain" id="PRO_5017316658" description="Aminopeptidase N" evidence="12">
    <location>
        <begin position="22"/>
        <end position="574"/>
    </location>
</feature>
<dbReference type="PANTHER" id="PTHR11533:SF174">
    <property type="entry name" value="PUROMYCIN-SENSITIVE AMINOPEPTIDASE-RELATED"/>
    <property type="match status" value="1"/>
</dbReference>
<sequence>MIARLAAASLLALAATTPALAAEKDQPPITAQTASSGGPLAPEQKAVRFDTADLSFEVFPDREAIAGVATLNFTAESPVSRLVIDLDRNLPVSAIAIDGKPLAKGAWSNPEGRMTIELGKTVPTGGKVSARITYAGTPHVAVRAPWDGGFVWAKTPGGQPWVATAVQMEGCDMFWPCIDYPTYEPDRIDLHITVPAGLVAPSNGVFKGKQTLPDGRTTWNWSVKHPTLYGIALNVGPYEQISDTYKSRFGNEIPMFYWYLPGEEQQAKELFAEFPKTLDFFESVIGPYPFGDQKLGVVETPHKGMEHMTINAYGNEYAKSPYGFDNLFQHEFSHEWFANQMTAANWDDFWLHEGFAAYMQPLYGDWLDGEWAYTGMLAQSRQGISAEAPLVRGKPQTAEDVYVRDPGRGGDIYTKGAWTLHTLRNLIGDKAFFDAVRLLVYDRTDPKPGNYQQTSRATPDFVRFVKQTSGTDYQWLFDVYIYDAALPELVETRAGDKVTFTWQAPHGKPFPMPLEVRVGDTIETLPMTDGTGSLTVPAGVHVLADPGAKILKQSDTVDAFRAWRNAQMEKRKAD</sequence>
<dbReference type="EC" id="3.4.11.2" evidence="4"/>
<keyword evidence="11" id="KW-0482">Metalloprotease</keyword>
<keyword evidence="10" id="KW-0862">Zinc</keyword>
<dbReference type="GO" id="GO:0070006">
    <property type="term" value="F:metalloaminopeptidase activity"/>
    <property type="evidence" value="ECO:0007669"/>
    <property type="project" value="TreeGrafter"/>
</dbReference>
<dbReference type="PANTHER" id="PTHR11533">
    <property type="entry name" value="PROTEASE M1 ZINC METALLOPROTEASE"/>
    <property type="match status" value="1"/>
</dbReference>
<dbReference type="RefSeq" id="WP_119034940.1">
    <property type="nucleotide sequence ID" value="NZ_QXDC01000002.1"/>
</dbReference>
<evidence type="ECO:0000256" key="10">
    <source>
        <dbReference type="ARBA" id="ARBA00022833"/>
    </source>
</evidence>
<dbReference type="EMBL" id="QXDC01000002">
    <property type="protein sequence ID" value="RIA46902.1"/>
    <property type="molecule type" value="Genomic_DNA"/>
</dbReference>
<dbReference type="Gene3D" id="1.10.390.10">
    <property type="entry name" value="Neutral Protease Domain 2"/>
    <property type="match status" value="1"/>
</dbReference>
<dbReference type="InterPro" id="IPR050344">
    <property type="entry name" value="Peptidase_M1_aminopeptidases"/>
</dbReference>
<name>A0A397PCY3_9SPHN</name>
<evidence type="ECO:0000256" key="11">
    <source>
        <dbReference type="ARBA" id="ARBA00023049"/>
    </source>
</evidence>
<comment type="similarity">
    <text evidence="3">Belongs to the peptidase M1 family.</text>
</comment>
<evidence type="ECO:0000256" key="9">
    <source>
        <dbReference type="ARBA" id="ARBA00022801"/>
    </source>
</evidence>
<dbReference type="GO" id="GO:0008270">
    <property type="term" value="F:zinc ion binding"/>
    <property type="evidence" value="ECO:0007669"/>
    <property type="project" value="InterPro"/>
</dbReference>